<dbReference type="RefSeq" id="WP_275421331.1">
    <property type="nucleotide sequence ID" value="NZ_CP106877.1"/>
</dbReference>
<proteinExistence type="predicted"/>
<name>A0A9E8M0M3_9BACI</name>
<dbReference type="AlphaFoldDB" id="A0A9E8M0M3"/>
<keyword evidence="2" id="KW-1185">Reference proteome</keyword>
<dbReference type="EMBL" id="CP106877">
    <property type="protein sequence ID" value="WAA13182.1"/>
    <property type="molecule type" value="Genomic_DNA"/>
</dbReference>
<organism evidence="1 2">
    <name type="scientific">Fervidibacillus halotolerans</name>
    <dbReference type="NCBI Taxonomy" id="2980027"/>
    <lineage>
        <taxon>Bacteria</taxon>
        <taxon>Bacillati</taxon>
        <taxon>Bacillota</taxon>
        <taxon>Bacilli</taxon>
        <taxon>Bacillales</taxon>
        <taxon>Bacillaceae</taxon>
        <taxon>Fervidibacillus</taxon>
    </lineage>
</organism>
<dbReference type="KEGG" id="fhl:OE105_03365"/>
<dbReference type="Proteomes" id="UP001164726">
    <property type="component" value="Chromosome"/>
</dbReference>
<gene>
    <name evidence="1" type="ORF">OE105_03365</name>
</gene>
<evidence type="ECO:0000313" key="1">
    <source>
        <dbReference type="EMBL" id="WAA13182.1"/>
    </source>
</evidence>
<protein>
    <submittedName>
        <fullName evidence="1">Uncharacterized protein</fullName>
    </submittedName>
</protein>
<accession>A0A9E8M0M3</accession>
<sequence length="83" mass="9548">MTVEHFSEGESRLSFDGHNFFVEERKSDCSTICLKLAVDNFLQVKQMLLEKGCQIKKEYGEKDIIVQDPFGICFHLFESASPK</sequence>
<evidence type="ECO:0000313" key="2">
    <source>
        <dbReference type="Proteomes" id="UP001164726"/>
    </source>
</evidence>
<reference evidence="1" key="1">
    <citation type="submission" date="2022-09" db="EMBL/GenBank/DDBJ databases">
        <title>Complete Genomes of Fervidibacillus albus and Fervidibacillus halotolerans isolated from tidal flat sediments.</title>
        <authorList>
            <person name="Kwon K.K."/>
            <person name="Yang S.-H."/>
            <person name="Park M.J."/>
            <person name="Oh H.-M."/>
        </authorList>
    </citation>
    <scope>NUCLEOTIDE SEQUENCE</scope>
    <source>
        <strain evidence="1">MEBiC13594</strain>
    </source>
</reference>